<proteinExistence type="predicted"/>
<feature type="transmembrane region" description="Helical" evidence="1">
    <location>
        <begin position="18"/>
        <end position="36"/>
    </location>
</feature>
<dbReference type="AlphaFoldDB" id="A0A923KQ69"/>
<keyword evidence="1" id="KW-1133">Transmembrane helix</keyword>
<accession>A0A923KQ69</accession>
<evidence type="ECO:0000313" key="3">
    <source>
        <dbReference type="Proteomes" id="UP000634011"/>
    </source>
</evidence>
<gene>
    <name evidence="2" type="ORF">H8K32_10480</name>
</gene>
<protein>
    <submittedName>
        <fullName evidence="2">Uncharacterized protein</fullName>
    </submittedName>
</protein>
<dbReference type="Proteomes" id="UP000634011">
    <property type="component" value="Unassembled WGS sequence"/>
</dbReference>
<evidence type="ECO:0000313" key="2">
    <source>
        <dbReference type="EMBL" id="MBC3862526.1"/>
    </source>
</evidence>
<dbReference type="EMBL" id="JACOFV010000008">
    <property type="protein sequence ID" value="MBC3862526.1"/>
    <property type="molecule type" value="Genomic_DNA"/>
</dbReference>
<keyword evidence="1" id="KW-0812">Transmembrane</keyword>
<sequence length="83" mass="9344">MDEQALQGMLIGLLPTPAYIFGAIVFGIIGFVAYRFGKKTARSKIKWLGVVLMLYPYVTGSDTRLLYLVGLVLCVALYYYRNE</sequence>
<keyword evidence="1" id="KW-0472">Membrane</keyword>
<evidence type="ECO:0000256" key="1">
    <source>
        <dbReference type="SAM" id="Phobius"/>
    </source>
</evidence>
<keyword evidence="3" id="KW-1185">Reference proteome</keyword>
<feature type="transmembrane region" description="Helical" evidence="1">
    <location>
        <begin position="43"/>
        <end position="58"/>
    </location>
</feature>
<comment type="caution">
    <text evidence="2">The sequence shown here is derived from an EMBL/GenBank/DDBJ whole genome shotgun (WGS) entry which is preliminary data.</text>
</comment>
<organism evidence="2 3">
    <name type="scientific">Undibacterium jejuense</name>
    <dbReference type="NCBI Taxonomy" id="1344949"/>
    <lineage>
        <taxon>Bacteria</taxon>
        <taxon>Pseudomonadati</taxon>
        <taxon>Pseudomonadota</taxon>
        <taxon>Betaproteobacteria</taxon>
        <taxon>Burkholderiales</taxon>
        <taxon>Oxalobacteraceae</taxon>
        <taxon>Undibacterium</taxon>
    </lineage>
</organism>
<feature type="transmembrane region" description="Helical" evidence="1">
    <location>
        <begin position="64"/>
        <end position="80"/>
    </location>
</feature>
<reference evidence="2" key="1">
    <citation type="submission" date="2020-08" db="EMBL/GenBank/DDBJ databases">
        <title>Novel species isolated from subtropical streams in China.</title>
        <authorList>
            <person name="Lu H."/>
        </authorList>
    </citation>
    <scope>NUCLEOTIDE SEQUENCE</scope>
    <source>
        <strain evidence="2">KACC 12607</strain>
    </source>
</reference>
<dbReference type="RefSeq" id="WP_186912444.1">
    <property type="nucleotide sequence ID" value="NZ_JACOFV010000008.1"/>
</dbReference>
<name>A0A923KQ69_9BURK</name>